<dbReference type="InterPro" id="IPR000160">
    <property type="entry name" value="GGDEF_dom"/>
</dbReference>
<dbReference type="InterPro" id="IPR029787">
    <property type="entry name" value="Nucleotide_cyclase"/>
</dbReference>
<dbReference type="Gene3D" id="3.30.70.270">
    <property type="match status" value="1"/>
</dbReference>
<dbReference type="InterPro" id="IPR050706">
    <property type="entry name" value="Cyclic-di-GMP_PDE-like"/>
</dbReference>
<feature type="domain" description="GGDEF" evidence="3">
    <location>
        <begin position="350"/>
        <end position="492"/>
    </location>
</feature>
<dbReference type="PANTHER" id="PTHR33121:SF71">
    <property type="entry name" value="OXYGEN SENSOR PROTEIN DOSP"/>
    <property type="match status" value="1"/>
</dbReference>
<proteinExistence type="predicted"/>
<dbReference type="Pfam" id="PF00990">
    <property type="entry name" value="GGDEF"/>
    <property type="match status" value="1"/>
</dbReference>
<feature type="transmembrane region" description="Helical" evidence="1">
    <location>
        <begin position="224"/>
        <end position="242"/>
    </location>
</feature>
<dbReference type="SMART" id="SM00267">
    <property type="entry name" value="GGDEF"/>
    <property type="match status" value="1"/>
</dbReference>
<dbReference type="NCBIfam" id="TIGR00254">
    <property type="entry name" value="GGDEF"/>
    <property type="match status" value="1"/>
</dbReference>
<feature type="transmembrane region" description="Helical" evidence="1">
    <location>
        <begin position="7"/>
        <end position="28"/>
    </location>
</feature>
<evidence type="ECO:0000256" key="1">
    <source>
        <dbReference type="SAM" id="Phobius"/>
    </source>
</evidence>
<evidence type="ECO:0000259" key="2">
    <source>
        <dbReference type="PROSITE" id="PS50883"/>
    </source>
</evidence>
<dbReference type="PANTHER" id="PTHR33121">
    <property type="entry name" value="CYCLIC DI-GMP PHOSPHODIESTERASE PDEF"/>
    <property type="match status" value="1"/>
</dbReference>
<dbReference type="SMART" id="SM00052">
    <property type="entry name" value="EAL"/>
    <property type="match status" value="1"/>
</dbReference>
<dbReference type="SUPFAM" id="SSF55073">
    <property type="entry name" value="Nucleotide cyclase"/>
    <property type="match status" value="1"/>
</dbReference>
<reference evidence="4 5" key="1">
    <citation type="submission" date="2017-10" db="EMBL/GenBank/DDBJ databases">
        <title>Nyctiphanis sp. nov., isolated from the stomach of the euphausiid Nyctiphanes simplex (Hansen, 1911) in the Gulf of California.</title>
        <authorList>
            <person name="Gomez-Gil B."/>
            <person name="Aguilar-Mendez M."/>
            <person name="Lopez-Cortes A."/>
            <person name="Gomez-Gutierrez J."/>
            <person name="Roque A."/>
            <person name="Lang E."/>
            <person name="Gonzalez-Castillo A."/>
        </authorList>
    </citation>
    <scope>NUCLEOTIDE SEQUENCE [LARGE SCALE GENOMIC DNA]</scope>
    <source>
        <strain evidence="4 5">CAIM 600</strain>
    </source>
</reference>
<feature type="transmembrane region" description="Helical" evidence="1">
    <location>
        <begin position="63"/>
        <end position="82"/>
    </location>
</feature>
<evidence type="ECO:0008006" key="6">
    <source>
        <dbReference type="Google" id="ProtNLM"/>
    </source>
</evidence>
<feature type="transmembrane region" description="Helical" evidence="1">
    <location>
        <begin position="293"/>
        <end position="313"/>
    </location>
</feature>
<keyword evidence="1" id="KW-0812">Transmembrane</keyword>
<dbReference type="Pfam" id="PF00563">
    <property type="entry name" value="EAL"/>
    <property type="match status" value="1"/>
</dbReference>
<dbReference type="GO" id="GO:0071111">
    <property type="term" value="F:cyclic-guanylate-specific phosphodiesterase activity"/>
    <property type="evidence" value="ECO:0007669"/>
    <property type="project" value="InterPro"/>
</dbReference>
<dbReference type="InterPro" id="IPR043128">
    <property type="entry name" value="Rev_trsase/Diguanyl_cyclase"/>
</dbReference>
<gene>
    <name evidence="4" type="ORF">CS022_03615</name>
</gene>
<evidence type="ECO:0000313" key="4">
    <source>
        <dbReference type="EMBL" id="RXJ74651.1"/>
    </source>
</evidence>
<dbReference type="CDD" id="cd01948">
    <property type="entry name" value="EAL"/>
    <property type="match status" value="1"/>
</dbReference>
<evidence type="ECO:0000259" key="3">
    <source>
        <dbReference type="PROSITE" id="PS50887"/>
    </source>
</evidence>
<feature type="transmembrane region" description="Helical" evidence="1">
    <location>
        <begin position="34"/>
        <end position="56"/>
    </location>
</feature>
<dbReference type="AlphaFoldDB" id="A0A4Q0YZR7"/>
<dbReference type="Proteomes" id="UP000290287">
    <property type="component" value="Unassembled WGS sequence"/>
</dbReference>
<keyword evidence="1" id="KW-1133">Transmembrane helix</keyword>
<dbReference type="PROSITE" id="PS50883">
    <property type="entry name" value="EAL"/>
    <property type="match status" value="1"/>
</dbReference>
<dbReference type="InterPro" id="IPR001633">
    <property type="entry name" value="EAL_dom"/>
</dbReference>
<feature type="transmembrane region" description="Helical" evidence="1">
    <location>
        <begin position="159"/>
        <end position="181"/>
    </location>
</feature>
<evidence type="ECO:0000313" key="5">
    <source>
        <dbReference type="Proteomes" id="UP000290287"/>
    </source>
</evidence>
<dbReference type="Gene3D" id="3.20.20.450">
    <property type="entry name" value="EAL domain"/>
    <property type="match status" value="1"/>
</dbReference>
<name>A0A4Q0YZR7_9GAMM</name>
<keyword evidence="5" id="KW-1185">Reference proteome</keyword>
<feature type="transmembrane region" description="Helical" evidence="1">
    <location>
        <begin position="193"/>
        <end position="212"/>
    </location>
</feature>
<dbReference type="InterPro" id="IPR035919">
    <property type="entry name" value="EAL_sf"/>
</dbReference>
<feature type="transmembrane region" description="Helical" evidence="1">
    <location>
        <begin position="262"/>
        <end position="281"/>
    </location>
</feature>
<dbReference type="EMBL" id="PEIB01000002">
    <property type="protein sequence ID" value="RXJ74651.1"/>
    <property type="molecule type" value="Genomic_DNA"/>
</dbReference>
<accession>A0A4Q0YZR7</accession>
<comment type="caution">
    <text evidence="4">The sequence shown here is derived from an EMBL/GenBank/DDBJ whole genome shotgun (WGS) entry which is preliminary data.</text>
</comment>
<feature type="transmembrane region" description="Helical" evidence="1">
    <location>
        <begin position="94"/>
        <end position="113"/>
    </location>
</feature>
<feature type="transmembrane region" description="Helical" evidence="1">
    <location>
        <begin position="125"/>
        <end position="144"/>
    </location>
</feature>
<keyword evidence="1" id="KW-0472">Membrane</keyword>
<feature type="domain" description="EAL" evidence="2">
    <location>
        <begin position="495"/>
        <end position="740"/>
    </location>
</feature>
<dbReference type="CDD" id="cd01949">
    <property type="entry name" value="GGDEF"/>
    <property type="match status" value="1"/>
</dbReference>
<sequence length="741" mass="83307">MSRISSTLANYAGIQTVTCVFVALMFLTEDVRELQSVIILQSIVFCLLFSVFFIQYKRLSHDIWLVISGWLFLTTHIMWWVITNGLFPIDPTVIHLSQLIAILASFVFFYIESSTIERLFSVKGFLTDLFFIMTAICITLTIVFNNEVSVFLKSETGDGLIVIFTFMLTTIFVLSGCFALIGRLSSSRISFLYVGMAITTLIHTFCLAYPYLFGQPEDIKTLHLISFVVLSQCCAFVSIFLFQQNRYSQIKSVRRNKLDVALYMSICTLAVSVPSGMLINFLTGVSQPNPQMLMLTIALCMFFMSMRFIELIATITRARNRYFLDAHYDPLTKVYNRRGLLFSLENSPFDGLAIFCVDIDDFKSINDEYGHIVGDKLLVEIAIILKEVISHLPPEQEDKIFIARMGGDEFLVAITSDDIDVETLAECCHSKLKGWIEVDGVKLYSSASFGVSLWHPSSKFEQVFRAADIAMYQAKKSRRGILNEKQIQLTNIQSRQSKREVLHNALSNGQLTAYSQPICEISTGKIVGVEVLARINLDSGHLLSPANFIELVYEGGLENTFTELLLEQIPAAAAESRKLKIAINTPPQLISTIHQAKWLNQKIIDVGLSPENTTLEIIELSIENDETSASVTWLKTQGYTIALDDFGVGFSNLARLGNLPIDIVKLDKSLLSITDAKAKLLAQQTTEMAHQMGMKVTAEGIETREQFDFAKQIGVEYIQGYYIGRPQAMQFQLSQLNEILV</sequence>
<dbReference type="PROSITE" id="PS50887">
    <property type="entry name" value="GGDEF"/>
    <property type="match status" value="1"/>
</dbReference>
<organism evidence="4 5">
    <name type="scientific">Veronia nyctiphanis</name>
    <dbReference type="NCBI Taxonomy" id="1278244"/>
    <lineage>
        <taxon>Bacteria</taxon>
        <taxon>Pseudomonadati</taxon>
        <taxon>Pseudomonadota</taxon>
        <taxon>Gammaproteobacteria</taxon>
        <taxon>Vibrionales</taxon>
        <taxon>Vibrionaceae</taxon>
        <taxon>Veronia</taxon>
    </lineage>
</organism>
<protein>
    <recommendedName>
        <fullName evidence="6">Diguanylate cyclase/phosphodiesterase</fullName>
    </recommendedName>
</protein>
<dbReference type="SUPFAM" id="SSF141868">
    <property type="entry name" value="EAL domain-like"/>
    <property type="match status" value="1"/>
</dbReference>